<keyword evidence="1" id="KW-0175">Coiled coil</keyword>
<organism evidence="3 4">
    <name type="scientific">Paramuricea clavata</name>
    <name type="common">Red gorgonian</name>
    <name type="synonym">Violescent sea-whip</name>
    <dbReference type="NCBI Taxonomy" id="317549"/>
    <lineage>
        <taxon>Eukaryota</taxon>
        <taxon>Metazoa</taxon>
        <taxon>Cnidaria</taxon>
        <taxon>Anthozoa</taxon>
        <taxon>Octocorallia</taxon>
        <taxon>Malacalcyonacea</taxon>
        <taxon>Plexauridae</taxon>
        <taxon>Paramuricea</taxon>
    </lineage>
</organism>
<evidence type="ECO:0000256" key="1">
    <source>
        <dbReference type="SAM" id="Coils"/>
    </source>
</evidence>
<dbReference type="EMBL" id="CACRXK020011060">
    <property type="protein sequence ID" value="CAB4020648.1"/>
    <property type="molecule type" value="Genomic_DNA"/>
</dbReference>
<evidence type="ECO:0000256" key="2">
    <source>
        <dbReference type="SAM" id="MobiDB-lite"/>
    </source>
</evidence>
<dbReference type="OrthoDB" id="6015928at2759"/>
<evidence type="ECO:0000313" key="3">
    <source>
        <dbReference type="EMBL" id="CAB4020648.1"/>
    </source>
</evidence>
<dbReference type="Proteomes" id="UP001152795">
    <property type="component" value="Unassembled WGS sequence"/>
</dbReference>
<accession>A0A7D9F1D2</accession>
<protein>
    <submittedName>
        <fullName evidence="3">Uncharacterized protein</fullName>
    </submittedName>
</protein>
<gene>
    <name evidence="3" type="ORF">PACLA_8A045567</name>
</gene>
<feature type="compositionally biased region" description="Polar residues" evidence="2">
    <location>
        <begin position="330"/>
        <end position="348"/>
    </location>
</feature>
<comment type="caution">
    <text evidence="3">The sequence shown here is derived from an EMBL/GenBank/DDBJ whole genome shotgun (WGS) entry which is preliminary data.</text>
</comment>
<feature type="region of interest" description="Disordered" evidence="2">
    <location>
        <begin position="205"/>
        <end position="224"/>
    </location>
</feature>
<keyword evidence="4" id="KW-1185">Reference proteome</keyword>
<dbReference type="Gene3D" id="3.40.50.1110">
    <property type="entry name" value="SGNH hydrolase"/>
    <property type="match status" value="1"/>
</dbReference>
<dbReference type="InterPro" id="IPR036514">
    <property type="entry name" value="SGNH_hydro_sf"/>
</dbReference>
<evidence type="ECO:0000313" key="4">
    <source>
        <dbReference type="Proteomes" id="UP001152795"/>
    </source>
</evidence>
<feature type="region of interest" description="Disordered" evidence="2">
    <location>
        <begin position="311"/>
        <end position="400"/>
    </location>
</feature>
<feature type="compositionally biased region" description="Basic and acidic residues" evidence="2">
    <location>
        <begin position="317"/>
        <end position="329"/>
    </location>
</feature>
<proteinExistence type="predicted"/>
<sequence>MAEKLKNITGNISTTISTREPDSSFARYRVDQFKSTKARQVPYEKLDYNIYKASSNVVAFTTSEERIVKWTKAIFLRYHVGLHINDNTYSLKSLWEEQTSPNDDSKCDKITVHLSRKDSKHNENLVAVIIYVSTGRIQIQGKYLLEWGDSEFIALLNIVNAIRDGEISDEIQESSVNDLGKFIDLISTPKTLEIQENIEIENDGANEPTFTENEETNMNSPEPREKSFTAVKNTVANVESEFILFKQEMYKSFAAVQATLKEKDQRIELLNKRIAALKAINDLLNKQQNIKKQEEFENKLNKIEQHLLAKSSPLPDQKVESDEAQEHASHPNSPNNTTTFQESNTPETKMSDDKVIFTPNIPTSNTFSSLTDEHEDTIPCTNPDTTPLEHKNYNPQKTPSAEKKIITTETVILCDSNGKHLDMNLLCPGATTSYIRCPTTAEAIKILEQHTFTNPKNIIIHCGTNDIEHIPNKAVSDNIEELIKTIRKEYPSCRIIISSLLPRSDHLLSQVQILNRQLERTISKQSNVLLVRHINLFQSINILIDRKHLNRKGVKLFARNLKGAFFSNKSQTKIGKGIKTARHQHFPTQQIPYHTKPQYHNSQHSMFHPSISPLMQSTHINHDDLSIQSQRHPSINPNDWNTKAASSKPMASNHIPRHFRELIQILHGFTQ</sequence>
<dbReference type="SUPFAM" id="SSF52266">
    <property type="entry name" value="SGNH hydrolase"/>
    <property type="match status" value="1"/>
</dbReference>
<feature type="coiled-coil region" evidence="1">
    <location>
        <begin position="253"/>
        <end position="306"/>
    </location>
</feature>
<reference evidence="3" key="1">
    <citation type="submission" date="2020-04" db="EMBL/GenBank/DDBJ databases">
        <authorList>
            <person name="Alioto T."/>
            <person name="Alioto T."/>
            <person name="Gomez Garrido J."/>
        </authorList>
    </citation>
    <scope>NUCLEOTIDE SEQUENCE</scope>
    <source>
        <strain evidence="3">A484AB</strain>
    </source>
</reference>
<dbReference type="AlphaFoldDB" id="A0A7D9F1D2"/>
<feature type="compositionally biased region" description="Polar residues" evidence="2">
    <location>
        <begin position="360"/>
        <end position="370"/>
    </location>
</feature>
<feature type="compositionally biased region" description="Low complexity" evidence="2">
    <location>
        <begin position="206"/>
        <end position="219"/>
    </location>
</feature>
<name>A0A7D9F1D2_PARCT</name>